<dbReference type="OrthoDB" id="9803529at2"/>
<evidence type="ECO:0000259" key="1">
    <source>
        <dbReference type="Pfam" id="PF01458"/>
    </source>
</evidence>
<dbReference type="STRING" id="1034346.GCA_000313565_02103"/>
<dbReference type="Proteomes" id="UP000247612">
    <property type="component" value="Unassembled WGS sequence"/>
</dbReference>
<evidence type="ECO:0000313" key="3">
    <source>
        <dbReference type="Proteomes" id="UP000247612"/>
    </source>
</evidence>
<dbReference type="EMBL" id="QJKH01000003">
    <property type="protein sequence ID" value="PXX80482.1"/>
    <property type="molecule type" value="Genomic_DNA"/>
</dbReference>
<reference evidence="2 3" key="1">
    <citation type="submission" date="2018-05" db="EMBL/GenBank/DDBJ databases">
        <title>Genomic Encyclopedia of Type Strains, Phase IV (KMG-IV): sequencing the most valuable type-strain genomes for metagenomic binning, comparative biology and taxonomic classification.</title>
        <authorList>
            <person name="Goeker M."/>
        </authorList>
    </citation>
    <scope>NUCLEOTIDE SEQUENCE [LARGE SCALE GENOMIC DNA]</scope>
    <source>
        <strain evidence="2 3">JC118</strain>
    </source>
</reference>
<dbReference type="RefSeq" id="WP_022938407.1">
    <property type="nucleotide sequence ID" value="NZ_CABKRQ010000005.1"/>
</dbReference>
<dbReference type="PANTHER" id="PTHR43575">
    <property type="entry name" value="PROTEIN ABCI7, CHLOROPLASTIC"/>
    <property type="match status" value="1"/>
</dbReference>
<accession>A0A318KV90</accession>
<sequence>MSMDKEPLRVGSEHLDLMVMGDEAIHLVVEKHAEASLYLKAEGLSSADLVIDVLEGGQLKLLIWNECESFDLQVRANVERDARFEFIEGEMSDGAADVALNVKLIGEGASALLKSAVMTSTKKNFDFNCVHQAPHTSGMIENYAVVREHGDYHMVAVGKIEKGAYGSESHQTSRVLTLSDHQVSSVTPQLLIDENDVQASHANTIGQPDENQLYYLQTRGLTRTQAMGLIMIGYLLPIADGLDIERIHDELTEKINAKAGLECLM</sequence>
<dbReference type="AlphaFoldDB" id="A0A318KV90"/>
<name>A0A318KV90_9FIRM</name>
<dbReference type="PANTHER" id="PTHR43575:SF1">
    <property type="entry name" value="PROTEIN ABCI7, CHLOROPLASTIC"/>
    <property type="match status" value="1"/>
</dbReference>
<keyword evidence="3" id="KW-1185">Reference proteome</keyword>
<dbReference type="SUPFAM" id="SSF101960">
    <property type="entry name" value="Stabilizer of iron transporter SufD"/>
    <property type="match status" value="1"/>
</dbReference>
<evidence type="ECO:0000313" key="2">
    <source>
        <dbReference type="EMBL" id="PXX80482.1"/>
    </source>
</evidence>
<dbReference type="InterPro" id="IPR037284">
    <property type="entry name" value="SUF_FeS_clus_asmbl_SufBD_sf"/>
</dbReference>
<dbReference type="GeneID" id="94441424"/>
<dbReference type="InterPro" id="IPR055346">
    <property type="entry name" value="Fe-S_cluster_assembly_SufBD"/>
</dbReference>
<comment type="caution">
    <text evidence="2">The sequence shown here is derived from an EMBL/GenBank/DDBJ whole genome shotgun (WGS) entry which is preliminary data.</text>
</comment>
<protein>
    <submittedName>
        <fullName evidence="2">Uncharacterized protein UPF0051</fullName>
    </submittedName>
</protein>
<feature type="domain" description="SUF system FeS cluster assembly SufBD core" evidence="1">
    <location>
        <begin position="24"/>
        <end position="233"/>
    </location>
</feature>
<gene>
    <name evidence="2" type="ORF">DES51_10374</name>
</gene>
<proteinExistence type="predicted"/>
<dbReference type="Pfam" id="PF01458">
    <property type="entry name" value="SUFBD_core"/>
    <property type="match status" value="1"/>
</dbReference>
<dbReference type="GO" id="GO:0016226">
    <property type="term" value="P:iron-sulfur cluster assembly"/>
    <property type="evidence" value="ECO:0007669"/>
    <property type="project" value="InterPro"/>
</dbReference>
<organism evidence="2 3">
    <name type="scientific">Dielma fastidiosa</name>
    <dbReference type="NCBI Taxonomy" id="1034346"/>
    <lineage>
        <taxon>Bacteria</taxon>
        <taxon>Bacillati</taxon>
        <taxon>Bacillota</taxon>
        <taxon>Erysipelotrichia</taxon>
        <taxon>Erysipelotrichales</taxon>
        <taxon>Erysipelotrichaceae</taxon>
        <taxon>Dielma</taxon>
    </lineage>
</organism>
<dbReference type="InterPro" id="IPR000825">
    <property type="entry name" value="SUF_FeS_clus_asmbl_SufBD_core"/>
</dbReference>